<dbReference type="PANTHER" id="PTHR45973:SF9">
    <property type="entry name" value="LEUCINE-RICH REPEAT-CONTAINING PROTEIN 46"/>
    <property type="match status" value="1"/>
</dbReference>
<dbReference type="Gene3D" id="3.80.10.10">
    <property type="entry name" value="Ribonuclease Inhibitor"/>
    <property type="match status" value="2"/>
</dbReference>
<dbReference type="FunFam" id="3.80.10.10:FF:000166">
    <property type="entry name" value="Dynein assembly factor 1, axonemal"/>
    <property type="match status" value="1"/>
</dbReference>
<comment type="subcellular location">
    <subcellularLocation>
        <location evidence="1">Cell projection</location>
        <location evidence="1">Cilium</location>
    </subcellularLocation>
</comment>
<evidence type="ECO:0008006" key="10">
    <source>
        <dbReference type="Google" id="ProtNLM"/>
    </source>
</evidence>
<dbReference type="GO" id="GO:0005929">
    <property type="term" value="C:cilium"/>
    <property type="evidence" value="ECO:0007669"/>
    <property type="project" value="UniProtKB-SubCell"/>
</dbReference>
<evidence type="ECO:0000313" key="9">
    <source>
        <dbReference type="Proteomes" id="UP001591681"/>
    </source>
</evidence>
<dbReference type="EMBL" id="JBHFQA010000013">
    <property type="protein sequence ID" value="KAL2089250.1"/>
    <property type="molecule type" value="Genomic_DNA"/>
</dbReference>
<comment type="similarity">
    <text evidence="2">Belongs to the DNAAF1 family.</text>
</comment>
<keyword evidence="3" id="KW-0433">Leucine-rich repeat</keyword>
<feature type="compositionally biased region" description="Polar residues" evidence="7">
    <location>
        <begin position="1"/>
        <end position="10"/>
    </location>
</feature>
<name>A0ABD1JQU4_9TELE</name>
<keyword evidence="5" id="KW-0969">Cilium</keyword>
<evidence type="ECO:0000256" key="1">
    <source>
        <dbReference type="ARBA" id="ARBA00004138"/>
    </source>
</evidence>
<sequence length="382" mass="43384">MMSNDNQTEQNVEKSKGQASEPGTRMTKEFLQFHCKKNKLYITPSLNDTLYLHYKGFSVIENLEEYTGLRCLWLEVNGIHKIENLENQQELRCLFLQNNLIHTLENLQALSKLNHLNVSNNYIGTIQNLSCLEDLTTLQISHNALESVSDVEHLSLCPSISVLDLSYNRLSDPQILTILEQMPILRVLNLMGNKVIKNIPNYRKTVIVHLKQLTYLDDRPVFPKDRACAEVWAAGGIEGEKKERALWETRERRRIQESLDALAAIRARVVKQCEAKELQMGDSKKFSDVYQEGSTQSVNDDQSTCKIQLHHLALEPDTDDLVGFVKDSNTSALGNDTSVSWNKNVTELSDQSHLPSPRNKSTLSISVSYVHSLIHAQKDNLA</sequence>
<keyword evidence="6" id="KW-0966">Cell projection</keyword>
<dbReference type="FunFam" id="3.80.10.10:FF:000331">
    <property type="entry name" value="Dynein assembly factor 1, axonemal homolog"/>
    <property type="match status" value="1"/>
</dbReference>
<evidence type="ECO:0000256" key="5">
    <source>
        <dbReference type="ARBA" id="ARBA00023069"/>
    </source>
</evidence>
<evidence type="ECO:0000256" key="4">
    <source>
        <dbReference type="ARBA" id="ARBA00022737"/>
    </source>
</evidence>
<evidence type="ECO:0000256" key="3">
    <source>
        <dbReference type="ARBA" id="ARBA00022614"/>
    </source>
</evidence>
<dbReference type="PROSITE" id="PS51450">
    <property type="entry name" value="LRR"/>
    <property type="match status" value="4"/>
</dbReference>
<accession>A0ABD1JQU4</accession>
<protein>
    <recommendedName>
        <fullName evidence="10">Dynein assembly factor 1, axonemal</fullName>
    </recommendedName>
</protein>
<dbReference type="Proteomes" id="UP001591681">
    <property type="component" value="Unassembled WGS sequence"/>
</dbReference>
<dbReference type="PANTHER" id="PTHR45973">
    <property type="entry name" value="PROTEIN PHOSPHATASE 1 REGULATORY SUBUNIT SDS22-RELATED"/>
    <property type="match status" value="1"/>
</dbReference>
<dbReference type="Pfam" id="PF14580">
    <property type="entry name" value="LRR_9"/>
    <property type="match status" value="1"/>
</dbReference>
<evidence type="ECO:0000313" key="8">
    <source>
        <dbReference type="EMBL" id="KAL2089250.1"/>
    </source>
</evidence>
<evidence type="ECO:0000256" key="2">
    <source>
        <dbReference type="ARBA" id="ARBA00006453"/>
    </source>
</evidence>
<feature type="region of interest" description="Disordered" evidence="7">
    <location>
        <begin position="1"/>
        <end position="23"/>
    </location>
</feature>
<comment type="caution">
    <text evidence="8">The sequence shown here is derived from an EMBL/GenBank/DDBJ whole genome shotgun (WGS) entry which is preliminary data.</text>
</comment>
<dbReference type="SMART" id="SM00365">
    <property type="entry name" value="LRR_SD22"/>
    <property type="match status" value="4"/>
</dbReference>
<dbReference type="SUPFAM" id="SSF52075">
    <property type="entry name" value="Outer arm dynein light chain 1"/>
    <property type="match status" value="1"/>
</dbReference>
<keyword evidence="4" id="KW-0677">Repeat</keyword>
<evidence type="ECO:0000256" key="7">
    <source>
        <dbReference type="SAM" id="MobiDB-lite"/>
    </source>
</evidence>
<dbReference type="AlphaFoldDB" id="A0ABD1JQU4"/>
<dbReference type="InterPro" id="IPR001611">
    <property type="entry name" value="Leu-rich_rpt"/>
</dbReference>
<evidence type="ECO:0000256" key="6">
    <source>
        <dbReference type="ARBA" id="ARBA00023273"/>
    </source>
</evidence>
<gene>
    <name evidence="8" type="ORF">ACEWY4_016149</name>
</gene>
<reference evidence="8 9" key="1">
    <citation type="submission" date="2024-09" db="EMBL/GenBank/DDBJ databases">
        <title>A chromosome-level genome assembly of Gray's grenadier anchovy, Coilia grayii.</title>
        <authorList>
            <person name="Fu Z."/>
        </authorList>
    </citation>
    <scope>NUCLEOTIDE SEQUENCE [LARGE SCALE GENOMIC DNA]</scope>
    <source>
        <strain evidence="8">G4</strain>
        <tissue evidence="8">Muscle</tissue>
    </source>
</reference>
<organism evidence="8 9">
    <name type="scientific">Coilia grayii</name>
    <name type="common">Gray's grenadier anchovy</name>
    <dbReference type="NCBI Taxonomy" id="363190"/>
    <lineage>
        <taxon>Eukaryota</taxon>
        <taxon>Metazoa</taxon>
        <taxon>Chordata</taxon>
        <taxon>Craniata</taxon>
        <taxon>Vertebrata</taxon>
        <taxon>Euteleostomi</taxon>
        <taxon>Actinopterygii</taxon>
        <taxon>Neopterygii</taxon>
        <taxon>Teleostei</taxon>
        <taxon>Clupei</taxon>
        <taxon>Clupeiformes</taxon>
        <taxon>Clupeoidei</taxon>
        <taxon>Engraulidae</taxon>
        <taxon>Coilinae</taxon>
        <taxon>Coilia</taxon>
    </lineage>
</organism>
<keyword evidence="9" id="KW-1185">Reference proteome</keyword>
<dbReference type="InterPro" id="IPR050576">
    <property type="entry name" value="Cilia_flagella_integrity"/>
</dbReference>
<proteinExistence type="inferred from homology"/>
<dbReference type="InterPro" id="IPR032675">
    <property type="entry name" value="LRR_dom_sf"/>
</dbReference>